<dbReference type="InterPro" id="IPR002048">
    <property type="entry name" value="EF_hand_dom"/>
</dbReference>
<accession>A0ABP0TFQ1</accession>
<gene>
    <name evidence="3" type="ORF">CSSPTR1EN2_LOCUS2733</name>
</gene>
<dbReference type="InterPro" id="IPR018247">
    <property type="entry name" value="EF_Hand_1_Ca_BS"/>
</dbReference>
<evidence type="ECO:0000256" key="1">
    <source>
        <dbReference type="ARBA" id="ARBA00022837"/>
    </source>
</evidence>
<feature type="domain" description="EF-hand" evidence="2">
    <location>
        <begin position="31"/>
        <end position="66"/>
    </location>
</feature>
<dbReference type="PROSITE" id="PS50222">
    <property type="entry name" value="EF_HAND_2"/>
    <property type="match status" value="1"/>
</dbReference>
<dbReference type="PANTHER" id="PTHR34894">
    <property type="entry name" value="SAM-DEPENDENT METHYLTRANSFERASE RSMI, CONSERVED SITE"/>
    <property type="match status" value="1"/>
</dbReference>
<dbReference type="SUPFAM" id="SSF47473">
    <property type="entry name" value="EF-hand"/>
    <property type="match status" value="1"/>
</dbReference>
<dbReference type="Gene3D" id="1.10.238.10">
    <property type="entry name" value="EF-hand"/>
    <property type="match status" value="1"/>
</dbReference>
<keyword evidence="4" id="KW-1185">Reference proteome</keyword>
<evidence type="ECO:0000259" key="2">
    <source>
        <dbReference type="PROSITE" id="PS50222"/>
    </source>
</evidence>
<protein>
    <recommendedName>
        <fullName evidence="2">EF-hand domain-containing protein</fullName>
    </recommendedName>
</protein>
<evidence type="ECO:0000313" key="4">
    <source>
        <dbReference type="Proteomes" id="UP001497512"/>
    </source>
</evidence>
<dbReference type="PROSITE" id="PS00018">
    <property type="entry name" value="EF_HAND_1"/>
    <property type="match status" value="1"/>
</dbReference>
<dbReference type="EMBL" id="OZ019902">
    <property type="protein sequence ID" value="CAK9194853.1"/>
    <property type="molecule type" value="Genomic_DNA"/>
</dbReference>
<sequence length="193" mass="21101">MEGVIECNPHKEVRTAGKLKPAAKATQLSKEEGLELEALFVAGDANQDGVLTFSEFREILRTADSTVSHQIALRMFRETLCFMPDGGDSISPFAFATVAHAHGIKAPPAVVFNLLKKTWLQIQDDINPEKMKDDEQKHDAEELKDAIEETLKSQADPALGVQNFRKFVLTFCGGKGESQGPPSAEEGADDESE</sequence>
<reference evidence="3" key="1">
    <citation type="submission" date="2024-02" db="EMBL/GenBank/DDBJ databases">
        <authorList>
            <consortium name="ELIXIR-Norway"/>
            <consortium name="Elixir Norway"/>
        </authorList>
    </citation>
    <scope>NUCLEOTIDE SEQUENCE</scope>
</reference>
<name>A0ABP0TFQ1_9BRYO</name>
<dbReference type="InterPro" id="IPR011992">
    <property type="entry name" value="EF-hand-dom_pair"/>
</dbReference>
<dbReference type="Proteomes" id="UP001497512">
    <property type="component" value="Chromosome 10"/>
</dbReference>
<evidence type="ECO:0000313" key="3">
    <source>
        <dbReference type="EMBL" id="CAK9194853.1"/>
    </source>
</evidence>
<dbReference type="PANTHER" id="PTHR34894:SF5">
    <property type="entry name" value="EF-HAND DOMAIN-CONTAINING PROTEIN"/>
    <property type="match status" value="1"/>
</dbReference>
<keyword evidence="1" id="KW-0106">Calcium</keyword>
<organism evidence="3 4">
    <name type="scientific">Sphagnum troendelagicum</name>
    <dbReference type="NCBI Taxonomy" id="128251"/>
    <lineage>
        <taxon>Eukaryota</taxon>
        <taxon>Viridiplantae</taxon>
        <taxon>Streptophyta</taxon>
        <taxon>Embryophyta</taxon>
        <taxon>Bryophyta</taxon>
        <taxon>Sphagnophytina</taxon>
        <taxon>Sphagnopsida</taxon>
        <taxon>Sphagnales</taxon>
        <taxon>Sphagnaceae</taxon>
        <taxon>Sphagnum</taxon>
    </lineage>
</organism>
<proteinExistence type="predicted"/>